<reference evidence="1" key="1">
    <citation type="journal article" date="2007" name="Science">
        <title>Draft genome of the filarial nematode parasite Brugia malayi.</title>
        <authorList>
            <person name="Ghedin E."/>
            <person name="Wang S."/>
            <person name="Spiro D."/>
            <person name="Caler E."/>
            <person name="Zhao Q."/>
            <person name="Crabtree J."/>
            <person name="Allen J.E."/>
            <person name="Delcher A.L."/>
            <person name="Guiliano D.B."/>
            <person name="Miranda-Saavedra D."/>
            <person name="Angiuoli S.V."/>
            <person name="Creasy T."/>
            <person name="Amedeo P."/>
            <person name="Haas B."/>
            <person name="El-Sayed N.M."/>
            <person name="Wortman J.R."/>
            <person name="Feldblyum T."/>
            <person name="Tallon L."/>
            <person name="Schatz M."/>
            <person name="Shumway M."/>
            <person name="Koo H."/>
            <person name="Salzberg S.L."/>
            <person name="Schobel S."/>
            <person name="Pertea M."/>
            <person name="Pop M."/>
            <person name="White O."/>
            <person name="Barton G.J."/>
            <person name="Carlow C.K."/>
            <person name="Crawford M.J."/>
            <person name="Daub J."/>
            <person name="Dimmic M.W."/>
            <person name="Estes C.F."/>
            <person name="Foster J.M."/>
            <person name="Ganatra M."/>
            <person name="Gregory W.F."/>
            <person name="Johnson N.M."/>
            <person name="Jin J."/>
            <person name="Komuniecki R."/>
            <person name="Korf I."/>
            <person name="Kumar S."/>
            <person name="Laney S."/>
            <person name="Li B.W."/>
            <person name="Li W."/>
            <person name="Lindblom T.H."/>
            <person name="Lustigman S."/>
            <person name="Ma D."/>
            <person name="Maina C.V."/>
            <person name="Martin D.M."/>
            <person name="McCarter J.P."/>
            <person name="McReynolds L."/>
            <person name="Mitreva M."/>
            <person name="Nutman T.B."/>
            <person name="Parkinson J."/>
            <person name="Peregrin-Alvarez J.M."/>
            <person name="Poole C."/>
            <person name="Ren Q."/>
            <person name="Saunders L."/>
            <person name="Sluder A.E."/>
            <person name="Smith K."/>
            <person name="Stanke M."/>
            <person name="Unnasch T.R."/>
            <person name="Ware J."/>
            <person name="Wei A.D."/>
            <person name="Weil G."/>
            <person name="Williams D.J."/>
            <person name="Zhang Y."/>
            <person name="Williams S.A."/>
            <person name="Fraser-Liggett C."/>
            <person name="Slatko B."/>
            <person name="Blaxter M.L."/>
            <person name="Scott A.L."/>
        </authorList>
    </citation>
    <scope>NUCLEOTIDE SEQUENCE</scope>
    <source>
        <strain evidence="1">FR3</strain>
    </source>
</reference>
<gene>
    <name evidence="1" type="primary">Bm13513</name>
    <name evidence="1" type="ORF">BM_Bm13513</name>
</gene>
<proteinExistence type="predicted"/>
<name>A0A1I9G3R3_BRUMA</name>
<organism evidence="1">
    <name type="scientific">Brugia malayi</name>
    <name type="common">Filarial nematode worm</name>
    <dbReference type="NCBI Taxonomy" id="6279"/>
    <lineage>
        <taxon>Eukaryota</taxon>
        <taxon>Metazoa</taxon>
        <taxon>Ecdysozoa</taxon>
        <taxon>Nematoda</taxon>
        <taxon>Chromadorea</taxon>
        <taxon>Rhabditida</taxon>
        <taxon>Spirurina</taxon>
        <taxon>Spiruromorpha</taxon>
        <taxon>Filarioidea</taxon>
        <taxon>Onchocercidae</taxon>
        <taxon>Brugia</taxon>
    </lineage>
</organism>
<dbReference type="AlphaFoldDB" id="A0A1I9G3R3"/>
<accession>A0A1I9G3R3</accession>
<protein>
    <submittedName>
        <fullName evidence="1">Bm13513</fullName>
    </submittedName>
</protein>
<dbReference type="EMBL" id="LN856996">
    <property type="protein sequence ID" value="CDP98312.1"/>
    <property type="molecule type" value="Genomic_DNA"/>
</dbReference>
<reference evidence="1" key="2">
    <citation type="submission" date="2012-12" db="EMBL/GenBank/DDBJ databases">
        <authorList>
            <consortium name="WormBase Consortium"/>
            <person name="Ghedin E."/>
            <person name="Paulini M."/>
        </authorList>
    </citation>
    <scope>NUCLEOTIDE SEQUENCE</scope>
    <source>
        <strain evidence="1">FR3</strain>
    </source>
</reference>
<evidence type="ECO:0000313" key="1">
    <source>
        <dbReference type="EMBL" id="CDP98312.1"/>
    </source>
</evidence>
<sequence>MSISSQLICDRTLFLCPQKWRGLGSGFCGLRIWFSAFTSCAVGWEIDKGILFPPLSLSEFVIRVKKSGD</sequence>